<name>A0AA86TED1_9FABA</name>
<protein>
    <submittedName>
        <fullName evidence="1">Uncharacterized protein</fullName>
    </submittedName>
</protein>
<proteinExistence type="predicted"/>
<gene>
    <name evidence="1" type="ORF">AYBTSS11_LOCUS27044</name>
</gene>
<evidence type="ECO:0000313" key="2">
    <source>
        <dbReference type="Proteomes" id="UP001189624"/>
    </source>
</evidence>
<dbReference type="AlphaFoldDB" id="A0AA86TED1"/>
<sequence>MEYNRFSGYEREPIGYSNYRPVAHREVTEKVVYEEDVIGGEGRPHMHNHNHHHHHPETRERVKVVEYEEVPERRMGEVVYEESKNKMIRSGEYYSEVEKESRTVEYPNDAPLSFKKVVYEEKEVEKPHHHHHLFHRHHQQPETRETVKVVEYEQVPERRVGEVVYEENRTVWP</sequence>
<dbReference type="Proteomes" id="UP001189624">
    <property type="component" value="Chromosome 9"/>
</dbReference>
<organism evidence="1 2">
    <name type="scientific">Sphenostylis stenocarpa</name>
    <dbReference type="NCBI Taxonomy" id="92480"/>
    <lineage>
        <taxon>Eukaryota</taxon>
        <taxon>Viridiplantae</taxon>
        <taxon>Streptophyta</taxon>
        <taxon>Embryophyta</taxon>
        <taxon>Tracheophyta</taxon>
        <taxon>Spermatophyta</taxon>
        <taxon>Magnoliopsida</taxon>
        <taxon>eudicotyledons</taxon>
        <taxon>Gunneridae</taxon>
        <taxon>Pentapetalae</taxon>
        <taxon>rosids</taxon>
        <taxon>fabids</taxon>
        <taxon>Fabales</taxon>
        <taxon>Fabaceae</taxon>
        <taxon>Papilionoideae</taxon>
        <taxon>50 kb inversion clade</taxon>
        <taxon>NPAAA clade</taxon>
        <taxon>indigoferoid/millettioid clade</taxon>
        <taxon>Phaseoleae</taxon>
        <taxon>Sphenostylis</taxon>
    </lineage>
</organism>
<dbReference type="Gramene" id="rna-AYBTSS11_LOCUS27044">
    <property type="protein sequence ID" value="CAJ1974956.1"/>
    <property type="gene ID" value="gene-AYBTSS11_LOCUS27044"/>
</dbReference>
<accession>A0AA86TED1</accession>
<dbReference type="EMBL" id="OY731406">
    <property type="protein sequence ID" value="CAJ1974956.1"/>
    <property type="molecule type" value="Genomic_DNA"/>
</dbReference>
<reference evidence="1" key="1">
    <citation type="submission" date="2023-10" db="EMBL/GenBank/DDBJ databases">
        <authorList>
            <person name="Domelevo Entfellner J.-B."/>
        </authorList>
    </citation>
    <scope>NUCLEOTIDE SEQUENCE</scope>
</reference>
<keyword evidence="2" id="KW-1185">Reference proteome</keyword>
<evidence type="ECO:0000313" key="1">
    <source>
        <dbReference type="EMBL" id="CAJ1974956.1"/>
    </source>
</evidence>